<dbReference type="GO" id="GO:0009307">
    <property type="term" value="P:DNA restriction-modification system"/>
    <property type="evidence" value="ECO:0007669"/>
    <property type="project" value="UniProtKB-KW"/>
</dbReference>
<dbReference type="PANTHER" id="PTHR33841:SF1">
    <property type="entry name" value="DNA METHYLTRANSFERASE A"/>
    <property type="match status" value="1"/>
</dbReference>
<protein>
    <recommendedName>
        <fullName evidence="1">site-specific DNA-methyltransferase (adenine-specific)</fullName>
        <ecNumber evidence="1">2.1.1.72</ecNumber>
    </recommendedName>
</protein>
<sequence>MSVHNNFQGAHAAVIGLVEQFEKNLQHYLSSNYNEQEVRKDFLDKFFMALGWDVNHETQTNPYEQEVKIEKSVTTGSAKRRADYSFSLPPQFTNRPRFFVEAKRPQQDIATPDNYFQSIRYSWSHQLPLVVLTDFHSFHIIDSRYRPDIKTALLRKLAVYSYREYRDPEVFAKIYWLFSREAALGDAIRKYGDTLEKTTSTNKQLGLFSGGYQNIDDAFLEQLDQYREELARSFKRHNPQLDSEQLTEVVQRLLDRLVFTRFLEDKLIEPNPIISQLGTKKSAWKQFISECDRLDKQYNGVVYKHHAILDSPKLVVDDAAFLGICDDLTDPASPYDFNAIPVEILGRIYERFLGKIIVATAKRVRVEEKPDVRKAGGVFYTPDYIVAHMVDQSIGPKVKGKSPEEILSIRVIDTSCGSGSFLIGAYGYILTELARTYADNPRRAKKNDIVMRDGIVHLSIHKKREILIKCIFGIDIDAQAIEVTQLSLYLKLLEDETTDSAQTQQLELAAALLPSLNQNIIVGNALISPIDDDLSTIDLYDTLKAIDIHRTFPQVMQRDGGFDLVIGNPPYIKEYTNREAFDNIRNSPYYQGKMDIWYMFACRALDILKPETGTLAFIATNNWTTNFGAKRLRGKVSKDARIEQLIDFGDFKVFKEAGIQTMILIAKRSSKPDSYGFDYRILGGEKRTLADAQGLLEKSDIANVTYLSPEFNRARLGDSTYTFSDAATEKLLLKIAHCSNFTLNGDDEVAQGIVSPQDFVNKKSQAVLGSKFSVGQGIFNLTQSEVDALMLSAEEKRLIKPFYTTRELGRYWEDPENQLWIIYTDSSFKNPASLKSYPNLKAHLDQFRKIITSDNKPYGLHRARDERFFKGEKIISARKCAQPTFTYTDGDCYVSQTFNVIKTARINQKYLAALLNSKVVRYWLQHKGKMQGKQFQVDKEPLLAIPLVAPTSAEQQRIARLVDLILQASQKRHIEVLDSHRDRYQQIIDQTDAKIQEAVYNYYKLTQSDIDLINN</sequence>
<evidence type="ECO:0000259" key="9">
    <source>
        <dbReference type="Pfam" id="PF12950"/>
    </source>
</evidence>
<feature type="domain" description="Type II methyltransferase M.TaqI-like" evidence="8">
    <location>
        <begin position="469"/>
        <end position="654"/>
    </location>
</feature>
<dbReference type="RefSeq" id="WP_153940651.1">
    <property type="nucleotide sequence ID" value="NZ_CP045571.1"/>
</dbReference>
<evidence type="ECO:0000259" key="8">
    <source>
        <dbReference type="Pfam" id="PF07669"/>
    </source>
</evidence>
<keyword evidence="4" id="KW-0949">S-adenosyl-L-methionine</keyword>
<dbReference type="InterPro" id="IPR002052">
    <property type="entry name" value="DNA_methylase_N6_adenine_CS"/>
</dbReference>
<evidence type="ECO:0000256" key="7">
    <source>
        <dbReference type="ARBA" id="ARBA00047942"/>
    </source>
</evidence>
<evidence type="ECO:0000256" key="4">
    <source>
        <dbReference type="ARBA" id="ARBA00022691"/>
    </source>
</evidence>
<dbReference type="GO" id="GO:0003677">
    <property type="term" value="F:DNA binding"/>
    <property type="evidence" value="ECO:0007669"/>
    <property type="project" value="UniProtKB-KW"/>
</dbReference>
<keyword evidence="6" id="KW-0238">DNA-binding</keyword>
<dbReference type="Gene3D" id="3.90.1570.30">
    <property type="match status" value="1"/>
</dbReference>
<accession>A0A5P9XR01</accession>
<dbReference type="KEGG" id="atx:GCD22_01773"/>
<dbReference type="Pfam" id="PF07669">
    <property type="entry name" value="Eco57I"/>
    <property type="match status" value="1"/>
</dbReference>
<organism evidence="10 11">
    <name type="scientific">Acidithiobacillus thiooxidans ATCC 19377</name>
    <dbReference type="NCBI Taxonomy" id="637390"/>
    <lineage>
        <taxon>Bacteria</taxon>
        <taxon>Pseudomonadati</taxon>
        <taxon>Pseudomonadota</taxon>
        <taxon>Acidithiobacillia</taxon>
        <taxon>Acidithiobacillales</taxon>
        <taxon>Acidithiobacillaceae</taxon>
        <taxon>Acidithiobacillus</taxon>
    </lineage>
</organism>
<dbReference type="InterPro" id="IPR044946">
    <property type="entry name" value="Restrct_endonuc_typeI_TRD_sf"/>
</dbReference>
<evidence type="ECO:0000256" key="5">
    <source>
        <dbReference type="ARBA" id="ARBA00022747"/>
    </source>
</evidence>
<dbReference type="PANTHER" id="PTHR33841">
    <property type="entry name" value="DNA METHYLTRANSFERASE YEEA-RELATED"/>
    <property type="match status" value="1"/>
</dbReference>
<dbReference type="PRINTS" id="PR00507">
    <property type="entry name" value="N12N6MTFRASE"/>
</dbReference>
<name>A0A5P9XR01_ACITH</name>
<dbReference type="Gene3D" id="3.90.220.20">
    <property type="entry name" value="DNA methylase specificity domains"/>
    <property type="match status" value="1"/>
</dbReference>
<proteinExistence type="predicted"/>
<dbReference type="InterPro" id="IPR050953">
    <property type="entry name" value="N4_N6_ade-DNA_methylase"/>
</dbReference>
<dbReference type="SUPFAM" id="SSF53335">
    <property type="entry name" value="S-adenosyl-L-methionine-dependent methyltransferases"/>
    <property type="match status" value="1"/>
</dbReference>
<evidence type="ECO:0000313" key="10">
    <source>
        <dbReference type="EMBL" id="QFX96059.1"/>
    </source>
</evidence>
<reference evidence="10 11" key="1">
    <citation type="submission" date="2019-10" db="EMBL/GenBank/DDBJ databases">
        <authorList>
            <person name="Wang R."/>
        </authorList>
    </citation>
    <scope>NUCLEOTIDE SEQUENCE [LARGE SCALE GENOMIC DNA]</scope>
    <source>
        <strain evidence="10 11">ATCC 19377</strain>
    </source>
</reference>
<dbReference type="GO" id="GO:0009007">
    <property type="term" value="F:site-specific DNA-methyltransferase (adenine-specific) activity"/>
    <property type="evidence" value="ECO:0007669"/>
    <property type="project" value="UniProtKB-EC"/>
</dbReference>
<dbReference type="InterPro" id="IPR025931">
    <property type="entry name" value="TaqI_C"/>
</dbReference>
<dbReference type="Proteomes" id="UP000363590">
    <property type="component" value="Chromosome"/>
</dbReference>
<dbReference type="EC" id="2.1.1.72" evidence="1"/>
<evidence type="ECO:0000256" key="6">
    <source>
        <dbReference type="ARBA" id="ARBA00023125"/>
    </source>
</evidence>
<dbReference type="PROSITE" id="PS00092">
    <property type="entry name" value="N6_MTASE"/>
    <property type="match status" value="1"/>
</dbReference>
<dbReference type="REBASE" id="342950">
    <property type="entry name" value="AthC19377ORF1773P"/>
</dbReference>
<evidence type="ECO:0000256" key="3">
    <source>
        <dbReference type="ARBA" id="ARBA00022679"/>
    </source>
</evidence>
<dbReference type="GO" id="GO:0032259">
    <property type="term" value="P:methylation"/>
    <property type="evidence" value="ECO:0007669"/>
    <property type="project" value="UniProtKB-KW"/>
</dbReference>
<feature type="domain" description="TaqI-like C-terminal specificity" evidence="9">
    <location>
        <begin position="861"/>
        <end position="946"/>
    </location>
</feature>
<dbReference type="SUPFAM" id="SSF116734">
    <property type="entry name" value="DNA methylase specificity domain"/>
    <property type="match status" value="1"/>
</dbReference>
<dbReference type="GeneID" id="60696107"/>
<comment type="catalytic activity">
    <reaction evidence="7">
        <text>a 2'-deoxyadenosine in DNA + S-adenosyl-L-methionine = an N(6)-methyl-2'-deoxyadenosine in DNA + S-adenosyl-L-homocysteine + H(+)</text>
        <dbReference type="Rhea" id="RHEA:15197"/>
        <dbReference type="Rhea" id="RHEA-COMP:12418"/>
        <dbReference type="Rhea" id="RHEA-COMP:12419"/>
        <dbReference type="ChEBI" id="CHEBI:15378"/>
        <dbReference type="ChEBI" id="CHEBI:57856"/>
        <dbReference type="ChEBI" id="CHEBI:59789"/>
        <dbReference type="ChEBI" id="CHEBI:90615"/>
        <dbReference type="ChEBI" id="CHEBI:90616"/>
        <dbReference type="EC" id="2.1.1.72"/>
    </reaction>
</comment>
<keyword evidence="3" id="KW-0808">Transferase</keyword>
<dbReference type="AlphaFoldDB" id="A0A5P9XR01"/>
<keyword evidence="5" id="KW-0680">Restriction system</keyword>
<dbReference type="EMBL" id="CP045571">
    <property type="protein sequence ID" value="QFX96059.1"/>
    <property type="molecule type" value="Genomic_DNA"/>
</dbReference>
<dbReference type="Pfam" id="PF12950">
    <property type="entry name" value="TaqI_C"/>
    <property type="match status" value="1"/>
</dbReference>
<evidence type="ECO:0000313" key="11">
    <source>
        <dbReference type="Proteomes" id="UP000363590"/>
    </source>
</evidence>
<dbReference type="InterPro" id="IPR029063">
    <property type="entry name" value="SAM-dependent_MTases_sf"/>
</dbReference>
<dbReference type="Gene3D" id="3.40.50.150">
    <property type="entry name" value="Vaccinia Virus protein VP39"/>
    <property type="match status" value="1"/>
</dbReference>
<evidence type="ECO:0000256" key="2">
    <source>
        <dbReference type="ARBA" id="ARBA00022603"/>
    </source>
</evidence>
<evidence type="ECO:0000256" key="1">
    <source>
        <dbReference type="ARBA" id="ARBA00011900"/>
    </source>
</evidence>
<keyword evidence="2" id="KW-0489">Methyltransferase</keyword>
<gene>
    <name evidence="10" type="ORF">GCD22_01773</name>
</gene>
<dbReference type="InterPro" id="IPR011639">
    <property type="entry name" value="MethylTrfase_TaqI-like_dom"/>
</dbReference>